<feature type="domain" description="HNH nuclease" evidence="1">
    <location>
        <begin position="16"/>
        <end position="81"/>
    </location>
</feature>
<name>A0A420H817_9PEZI</name>
<dbReference type="AlphaFoldDB" id="A0A420H817"/>
<evidence type="ECO:0000259" key="1">
    <source>
        <dbReference type="Pfam" id="PF13391"/>
    </source>
</evidence>
<gene>
    <name evidence="2" type="ORF">OnM2_104036</name>
</gene>
<protein>
    <recommendedName>
        <fullName evidence="1">HNH nuclease domain-containing protein</fullName>
    </recommendedName>
</protein>
<dbReference type="Pfam" id="PF13391">
    <property type="entry name" value="HNH_2"/>
    <property type="match status" value="1"/>
</dbReference>
<keyword evidence="3" id="KW-1185">Reference proteome</keyword>
<sequence length="227" mass="26068">MQQQLRSDLHMRDRGCVVTKSHNCVASHIIDYAWQKVPGLQGLPEDVKKVIKFKGINSPCNAILLNKEIDSLFDSKKLSIVPVDAQGLPIPWPLFVKECDLNENVPASYKLWAFNDDAAQYHLKPVLFEPYVLNADYLPKFPHPTLMQHHFMQSLFFNLEGGGSYESDDDDDDNDKIVPIWEVFRQDSEHTPPKKHKKYVPLDDRPISVGEKIIDWIEGINETDVRS</sequence>
<evidence type="ECO:0000313" key="2">
    <source>
        <dbReference type="EMBL" id="RKF53543.1"/>
    </source>
</evidence>
<reference evidence="2 3" key="1">
    <citation type="journal article" date="2018" name="BMC Genomics">
        <title>Comparative genome analyses reveal sequence features reflecting distinct modes of host-adaptation between dicot and monocot powdery mildew.</title>
        <authorList>
            <person name="Wu Y."/>
            <person name="Ma X."/>
            <person name="Pan Z."/>
            <person name="Kale S.D."/>
            <person name="Song Y."/>
            <person name="King H."/>
            <person name="Zhang Q."/>
            <person name="Presley C."/>
            <person name="Deng X."/>
            <person name="Wei C.I."/>
            <person name="Xiao S."/>
        </authorList>
    </citation>
    <scope>NUCLEOTIDE SEQUENCE [LARGE SCALE GENOMIC DNA]</scope>
    <source>
        <strain evidence="2">UMSG2</strain>
    </source>
</reference>
<organism evidence="2 3">
    <name type="scientific">Erysiphe neolycopersici</name>
    <dbReference type="NCBI Taxonomy" id="212602"/>
    <lineage>
        <taxon>Eukaryota</taxon>
        <taxon>Fungi</taxon>
        <taxon>Dikarya</taxon>
        <taxon>Ascomycota</taxon>
        <taxon>Pezizomycotina</taxon>
        <taxon>Leotiomycetes</taxon>
        <taxon>Erysiphales</taxon>
        <taxon>Erysiphaceae</taxon>
        <taxon>Erysiphe</taxon>
    </lineage>
</organism>
<evidence type="ECO:0000313" key="3">
    <source>
        <dbReference type="Proteomes" id="UP000286134"/>
    </source>
</evidence>
<dbReference type="InterPro" id="IPR003615">
    <property type="entry name" value="HNH_nuc"/>
</dbReference>
<accession>A0A420H817</accession>
<dbReference type="Proteomes" id="UP000286134">
    <property type="component" value="Unassembled WGS sequence"/>
</dbReference>
<dbReference type="EMBL" id="MCFK01010447">
    <property type="protein sequence ID" value="RKF53543.1"/>
    <property type="molecule type" value="Genomic_DNA"/>
</dbReference>
<comment type="caution">
    <text evidence="2">The sequence shown here is derived from an EMBL/GenBank/DDBJ whole genome shotgun (WGS) entry which is preliminary data.</text>
</comment>
<proteinExistence type="predicted"/>